<evidence type="ECO:0000313" key="1">
    <source>
        <dbReference type="EMBL" id="TWI24065.1"/>
    </source>
</evidence>
<dbReference type="EMBL" id="VLKR01000003">
    <property type="protein sequence ID" value="TWI24065.1"/>
    <property type="molecule type" value="Genomic_DNA"/>
</dbReference>
<reference evidence="1 2" key="1">
    <citation type="journal article" date="2015" name="Stand. Genomic Sci.">
        <title>Genomic Encyclopedia of Bacterial and Archaeal Type Strains, Phase III: the genomes of soil and plant-associated and newly described type strains.</title>
        <authorList>
            <person name="Whitman W.B."/>
            <person name="Woyke T."/>
            <person name="Klenk H.P."/>
            <person name="Zhou Y."/>
            <person name="Lilburn T.G."/>
            <person name="Beck B.J."/>
            <person name="De Vos P."/>
            <person name="Vandamme P."/>
            <person name="Eisen J.A."/>
            <person name="Garrity G."/>
            <person name="Hugenholtz P."/>
            <person name="Kyrpides N.C."/>
        </authorList>
    </citation>
    <scope>NUCLEOTIDE SEQUENCE [LARGE SCALE GENOMIC DNA]</scope>
    <source>
        <strain evidence="1 2">CGMCC 1.6855</strain>
    </source>
</reference>
<dbReference type="Proteomes" id="UP000315908">
    <property type="component" value="Unassembled WGS sequence"/>
</dbReference>
<evidence type="ECO:0000313" key="2">
    <source>
        <dbReference type="Proteomes" id="UP000315908"/>
    </source>
</evidence>
<sequence>MPNDICIERGSFPVCFLKIKEEDNSVICLRKLRAISTTWLWSLNLYTY</sequence>
<accession>A0A562MVX6</accession>
<comment type="caution">
    <text evidence="1">The sequence shown here is derived from an EMBL/GenBank/DDBJ whole genome shotgun (WGS) entry which is preliminary data.</text>
</comment>
<dbReference type="AlphaFoldDB" id="A0A562MVX6"/>
<proteinExistence type="predicted"/>
<protein>
    <submittedName>
        <fullName evidence="1">Uncharacterized protein</fullName>
    </submittedName>
</protein>
<organism evidence="1 2">
    <name type="scientific">Sphingobacterium siyangense</name>
    <dbReference type="NCBI Taxonomy" id="459529"/>
    <lineage>
        <taxon>Bacteria</taxon>
        <taxon>Pseudomonadati</taxon>
        <taxon>Bacteroidota</taxon>
        <taxon>Sphingobacteriia</taxon>
        <taxon>Sphingobacteriales</taxon>
        <taxon>Sphingobacteriaceae</taxon>
        <taxon>Sphingobacterium</taxon>
    </lineage>
</organism>
<gene>
    <name evidence="1" type="ORF">IQ31_01084</name>
</gene>
<name>A0A562MVX6_9SPHI</name>
<feature type="non-terminal residue" evidence="1">
    <location>
        <position position="48"/>
    </location>
</feature>